<dbReference type="RefSeq" id="WP_079644857.1">
    <property type="nucleotide sequence ID" value="NZ_FUZF01000017.1"/>
</dbReference>
<dbReference type="Proteomes" id="UP000190150">
    <property type="component" value="Unassembled WGS sequence"/>
</dbReference>
<sequence>MLIKYIWLTSLLLILDVNISEAQEPLKMGKLGSAALTEVSGIIPSYYNSKNFWVHNDSGDHSAIYAINNEAQLVATVELEGIRLVDTEDNAALQIDGTPYLLLADMGNNLRKRDTLSLFLFKEPILEPGRDNYRVPSDQIKEIKFRYKDKRRDAEALFVDPIDNTVYIISKRDFKSTVFRLPFSTFLTEDVKELEPKMQLPFTFVTAADIRHDGRFILIKNLTSVFLWERNNEQDLVSALKGAFQNIPYKIEPQGEAICFDRNDRFFYTISERPFGLDAYLYKYDY</sequence>
<reference evidence="2" key="1">
    <citation type="submission" date="2017-02" db="EMBL/GenBank/DDBJ databases">
        <authorList>
            <person name="Varghese N."/>
            <person name="Submissions S."/>
        </authorList>
    </citation>
    <scope>NUCLEOTIDE SEQUENCE [LARGE SCALE GENOMIC DNA]</scope>
    <source>
        <strain evidence="2">DSM 24091</strain>
    </source>
</reference>
<name>A0A1T5FMV4_9SPHI</name>
<evidence type="ECO:0000313" key="2">
    <source>
        <dbReference type="Proteomes" id="UP000190150"/>
    </source>
</evidence>
<proteinExistence type="predicted"/>
<organism evidence="1 2">
    <name type="scientific">Sphingobacterium nematocida</name>
    <dbReference type="NCBI Taxonomy" id="1513896"/>
    <lineage>
        <taxon>Bacteria</taxon>
        <taxon>Pseudomonadati</taxon>
        <taxon>Bacteroidota</taxon>
        <taxon>Sphingobacteriia</taxon>
        <taxon>Sphingobacteriales</taxon>
        <taxon>Sphingobacteriaceae</taxon>
        <taxon>Sphingobacterium</taxon>
    </lineage>
</organism>
<keyword evidence="2" id="KW-1185">Reference proteome</keyword>
<dbReference type="AlphaFoldDB" id="A0A1T5FMV4"/>
<accession>A0A1T5FMV4</accession>
<evidence type="ECO:0000313" key="1">
    <source>
        <dbReference type="EMBL" id="SKB97408.1"/>
    </source>
</evidence>
<dbReference type="OrthoDB" id="9798438at2"/>
<dbReference type="STRING" id="1513896.SAMN05660841_03389"/>
<dbReference type="SUPFAM" id="SSF82171">
    <property type="entry name" value="DPP6 N-terminal domain-like"/>
    <property type="match status" value="1"/>
</dbReference>
<dbReference type="EMBL" id="FUZF01000017">
    <property type="protein sequence ID" value="SKB97408.1"/>
    <property type="molecule type" value="Genomic_DNA"/>
</dbReference>
<protein>
    <submittedName>
        <fullName evidence="1">Uncharacterized protein</fullName>
    </submittedName>
</protein>
<gene>
    <name evidence="1" type="ORF">SAMN05660841_03389</name>
</gene>